<organism evidence="2 3">
    <name type="scientific">Nonlabens agnitus</name>
    <dbReference type="NCBI Taxonomy" id="870484"/>
    <lineage>
        <taxon>Bacteria</taxon>
        <taxon>Pseudomonadati</taxon>
        <taxon>Bacteroidota</taxon>
        <taxon>Flavobacteriia</taxon>
        <taxon>Flavobacteriales</taxon>
        <taxon>Flavobacteriaceae</taxon>
        <taxon>Nonlabens</taxon>
    </lineage>
</organism>
<evidence type="ECO:0000259" key="1">
    <source>
        <dbReference type="PROSITE" id="PS50846"/>
    </source>
</evidence>
<evidence type="ECO:0000313" key="3">
    <source>
        <dbReference type="Proteomes" id="UP000239532"/>
    </source>
</evidence>
<dbReference type="EMBL" id="MQUC01000003">
    <property type="protein sequence ID" value="PRP65923.1"/>
    <property type="molecule type" value="Genomic_DNA"/>
</dbReference>
<name>A0A2S9WR24_9FLAO</name>
<dbReference type="OrthoDB" id="677920at2"/>
<dbReference type="GO" id="GO:0046872">
    <property type="term" value="F:metal ion binding"/>
    <property type="evidence" value="ECO:0007669"/>
    <property type="project" value="InterPro"/>
</dbReference>
<dbReference type="InterPro" id="IPR006121">
    <property type="entry name" value="HMA_dom"/>
</dbReference>
<evidence type="ECO:0000313" key="2">
    <source>
        <dbReference type="EMBL" id="PRP65923.1"/>
    </source>
</evidence>
<dbReference type="Proteomes" id="UP000239532">
    <property type="component" value="Unassembled WGS sequence"/>
</dbReference>
<dbReference type="Gene3D" id="3.30.70.100">
    <property type="match status" value="1"/>
</dbReference>
<feature type="domain" description="HMA" evidence="1">
    <location>
        <begin position="1"/>
        <end position="66"/>
    </location>
</feature>
<dbReference type="SUPFAM" id="SSF55008">
    <property type="entry name" value="HMA, heavy metal-associated domain"/>
    <property type="match status" value="1"/>
</dbReference>
<sequence>MKTTLQLQNVKCSGCINGIAVKLLRINGVNSVQMAADGSEVTLTYDSVNDLAIAERTLIQMGYPPVGIENTISNKVMSFISCATGKINMSL</sequence>
<reference evidence="2 3" key="1">
    <citation type="submission" date="2016-11" db="EMBL/GenBank/DDBJ databases">
        <title>Trade-off between light-utilization and light-protection in marine flavobacteria.</title>
        <authorList>
            <person name="Kumagai Y."/>
        </authorList>
    </citation>
    <scope>NUCLEOTIDE SEQUENCE [LARGE SCALE GENOMIC DNA]</scope>
    <source>
        <strain evidence="2 3">JCM 17109</strain>
    </source>
</reference>
<dbReference type="PROSITE" id="PS50846">
    <property type="entry name" value="HMA_2"/>
    <property type="match status" value="1"/>
</dbReference>
<dbReference type="RefSeq" id="WP_105981788.1">
    <property type="nucleotide sequence ID" value="NZ_MQUC01000003.1"/>
</dbReference>
<gene>
    <name evidence="2" type="ORF">BST86_01875</name>
</gene>
<dbReference type="CDD" id="cd00371">
    <property type="entry name" value="HMA"/>
    <property type="match status" value="1"/>
</dbReference>
<protein>
    <submittedName>
        <fullName evidence="2">Heavy metal transporter</fullName>
    </submittedName>
</protein>
<dbReference type="Pfam" id="PF00403">
    <property type="entry name" value="HMA"/>
    <property type="match status" value="1"/>
</dbReference>
<proteinExistence type="predicted"/>
<dbReference type="InterPro" id="IPR036163">
    <property type="entry name" value="HMA_dom_sf"/>
</dbReference>
<dbReference type="AlphaFoldDB" id="A0A2S9WR24"/>
<comment type="caution">
    <text evidence="2">The sequence shown here is derived from an EMBL/GenBank/DDBJ whole genome shotgun (WGS) entry which is preliminary data.</text>
</comment>
<keyword evidence="3" id="KW-1185">Reference proteome</keyword>
<accession>A0A2S9WR24</accession>